<name>A0A968KXA4_9SPIO</name>
<evidence type="ECO:0000256" key="1">
    <source>
        <dbReference type="ARBA" id="ARBA00022603"/>
    </source>
</evidence>
<protein>
    <submittedName>
        <fullName evidence="3">16S rRNA (Guanine(966)-N(2))-methyltransferase RsmD</fullName>
        <ecNumber evidence="3">2.1.1.171</ecNumber>
    </submittedName>
</protein>
<reference evidence="3" key="1">
    <citation type="submission" date="2020-03" db="EMBL/GenBank/DDBJ databases">
        <title>Spirochaetal bacteria isolated from arthropods constitute a novel genus Entomospira genus novum within the order Spirochaetales.</title>
        <authorList>
            <person name="Grana-Miraglia L."/>
            <person name="Sikutova S."/>
            <person name="Fingerle V."/>
            <person name="Sing A."/>
            <person name="Castillo-Ramirez S."/>
            <person name="Margos G."/>
            <person name="Rudolf I."/>
        </authorList>
    </citation>
    <scope>NUCLEOTIDE SEQUENCE</scope>
    <source>
        <strain evidence="3">BR208</strain>
    </source>
</reference>
<dbReference type="GO" id="GO:0052913">
    <property type="term" value="F:16S rRNA (guanine(966)-N(2))-methyltransferase activity"/>
    <property type="evidence" value="ECO:0007669"/>
    <property type="project" value="UniProtKB-EC"/>
</dbReference>
<evidence type="ECO:0000256" key="2">
    <source>
        <dbReference type="ARBA" id="ARBA00022679"/>
    </source>
</evidence>
<organism evidence="3 4">
    <name type="scientific">Entomospira nematocerorum</name>
    <dbReference type="NCBI Taxonomy" id="2719987"/>
    <lineage>
        <taxon>Bacteria</taxon>
        <taxon>Pseudomonadati</taxon>
        <taxon>Spirochaetota</taxon>
        <taxon>Spirochaetia</taxon>
        <taxon>Spirochaetales</taxon>
        <taxon>Spirochaetaceae</taxon>
        <taxon>Entomospira</taxon>
    </lineage>
</organism>
<dbReference type="EMBL" id="JAATLK010000001">
    <property type="protein sequence ID" value="NIZ46382.1"/>
    <property type="molecule type" value="Genomic_DNA"/>
</dbReference>
<dbReference type="PIRSF" id="PIRSF004553">
    <property type="entry name" value="CHP00095"/>
    <property type="match status" value="1"/>
</dbReference>
<evidence type="ECO:0000313" key="3">
    <source>
        <dbReference type="EMBL" id="NIZ46382.1"/>
    </source>
</evidence>
<proteinExistence type="predicted"/>
<dbReference type="PANTHER" id="PTHR43542:SF1">
    <property type="entry name" value="METHYLTRANSFERASE"/>
    <property type="match status" value="1"/>
</dbReference>
<keyword evidence="2 3" id="KW-0808">Transferase</keyword>
<dbReference type="InterPro" id="IPR004398">
    <property type="entry name" value="RNA_MeTrfase_RsmD"/>
</dbReference>
<dbReference type="AlphaFoldDB" id="A0A968KXA4"/>
<dbReference type="Gene3D" id="3.40.50.150">
    <property type="entry name" value="Vaccinia Virus protein VP39"/>
    <property type="match status" value="1"/>
</dbReference>
<gene>
    <name evidence="3" type="primary">rsmD</name>
    <name evidence="3" type="ORF">HCT46_00370</name>
</gene>
<comment type="caution">
    <text evidence="3">The sequence shown here is derived from an EMBL/GenBank/DDBJ whole genome shotgun (WGS) entry which is preliminary data.</text>
</comment>
<dbReference type="PANTHER" id="PTHR43542">
    <property type="entry name" value="METHYLTRANSFERASE"/>
    <property type="match status" value="1"/>
</dbReference>
<dbReference type="Proteomes" id="UP000752013">
    <property type="component" value="Unassembled WGS sequence"/>
</dbReference>
<dbReference type="SUPFAM" id="SSF53335">
    <property type="entry name" value="S-adenosyl-L-methionine-dependent methyltransferases"/>
    <property type="match status" value="1"/>
</dbReference>
<dbReference type="Pfam" id="PF03602">
    <property type="entry name" value="Cons_hypoth95"/>
    <property type="match status" value="1"/>
</dbReference>
<evidence type="ECO:0000313" key="4">
    <source>
        <dbReference type="Proteomes" id="UP000752013"/>
    </source>
</evidence>
<dbReference type="CDD" id="cd02440">
    <property type="entry name" value="AdoMet_MTases"/>
    <property type="match status" value="1"/>
</dbReference>
<accession>A0A968KXA4</accession>
<dbReference type="EC" id="2.1.1.171" evidence="3"/>
<dbReference type="RefSeq" id="WP_167702851.1">
    <property type="nucleotide sequence ID" value="NZ_CP118168.1"/>
</dbReference>
<dbReference type="InterPro" id="IPR029063">
    <property type="entry name" value="SAM-dependent_MTases_sf"/>
</dbReference>
<keyword evidence="1 3" id="KW-0489">Methyltransferase</keyword>
<keyword evidence="4" id="KW-1185">Reference proteome</keyword>
<dbReference type="NCBIfam" id="TIGR00095">
    <property type="entry name" value="16S rRNA (guanine(966)-N(2))-methyltransferase RsmD"/>
    <property type="match status" value="1"/>
</dbReference>
<sequence length="189" mass="21404">MRITGGEYRSRRVKMPPGIIRPAMDRMRESMFAIHMSHYGGSLEGLSFLDLFSGSGIVALEAASRGCYRVILVEKDGQKRLTIMENLKILHNQIQSKLHLMSVEKFLHQPSLGITFDLIHLDPPFPMPHKFGYIEMIVEKELLSTNGTLTIHYPKEDSPLAVIGDLQCVDIRSYGQSQLAFYRRITSPA</sequence>